<dbReference type="GO" id="GO:0016151">
    <property type="term" value="F:nickel cation binding"/>
    <property type="evidence" value="ECO:0007669"/>
    <property type="project" value="UniProtKB-UniRule"/>
</dbReference>
<organism evidence="4 5">
    <name type="scientific">Mesorhizobium alhagi CCNWXJ12-2</name>
    <dbReference type="NCBI Taxonomy" id="1107882"/>
    <lineage>
        <taxon>Bacteria</taxon>
        <taxon>Pseudomonadati</taxon>
        <taxon>Pseudomonadota</taxon>
        <taxon>Alphaproteobacteria</taxon>
        <taxon>Hyphomicrobiales</taxon>
        <taxon>Phyllobacteriaceae</taxon>
        <taxon>Allomesorhizobium</taxon>
    </lineage>
</organism>
<dbReference type="Gene3D" id="1.10.4190.10">
    <property type="entry name" value="Urease accessory protein UreF"/>
    <property type="match status" value="1"/>
</dbReference>
<reference evidence="4 5" key="1">
    <citation type="journal article" date="2012" name="J. Bacteriol.">
        <title>Draft Genome Sequence of Mesorhizobium alhagi CCNWXJ12-2T, a Novel Salt-Resistant Species Isolated from the Desert of Northwestern China.</title>
        <authorList>
            <person name="Zhou M."/>
            <person name="Chen W."/>
            <person name="Chen H."/>
            <person name="Wei G."/>
        </authorList>
    </citation>
    <scope>NUCLEOTIDE SEQUENCE [LARGE SCALE GENOMIC DNA]</scope>
    <source>
        <strain evidence="4 5">CCNWXJ12-2</strain>
    </source>
</reference>
<evidence type="ECO:0000256" key="1">
    <source>
        <dbReference type="ARBA" id="ARBA00022988"/>
    </source>
</evidence>
<protein>
    <recommendedName>
        <fullName evidence="3">Urease accessory protein UreF</fullName>
    </recommendedName>
</protein>
<evidence type="ECO:0000313" key="5">
    <source>
        <dbReference type="Proteomes" id="UP000003250"/>
    </source>
</evidence>
<dbReference type="InterPro" id="IPR038277">
    <property type="entry name" value="UreF_sf"/>
</dbReference>
<dbReference type="InterPro" id="IPR002639">
    <property type="entry name" value="UreF"/>
</dbReference>
<dbReference type="HAMAP" id="MF_01385">
    <property type="entry name" value="UreF"/>
    <property type="match status" value="1"/>
</dbReference>
<accession>H0HKJ6</accession>
<comment type="function">
    <text evidence="3">Required for maturation of urease via the functional incorporation of the urease nickel metallocenter.</text>
</comment>
<dbReference type="PANTHER" id="PTHR33620">
    <property type="entry name" value="UREASE ACCESSORY PROTEIN F"/>
    <property type="match status" value="1"/>
</dbReference>
<evidence type="ECO:0000313" key="4">
    <source>
        <dbReference type="EMBL" id="EHK58694.1"/>
    </source>
</evidence>
<gene>
    <name evidence="3" type="primary">ureF</name>
    <name evidence="4" type="ORF">MAXJ12_03268</name>
</gene>
<dbReference type="PANTHER" id="PTHR33620:SF1">
    <property type="entry name" value="UREASE ACCESSORY PROTEIN F"/>
    <property type="match status" value="1"/>
</dbReference>
<dbReference type="PIRSF" id="PIRSF009467">
    <property type="entry name" value="Ureas_acces_UreF"/>
    <property type="match status" value="1"/>
</dbReference>
<keyword evidence="1 3" id="KW-0996">Nickel insertion</keyword>
<keyword evidence="3" id="KW-0963">Cytoplasm</keyword>
<dbReference type="PATRIC" id="fig|1107882.3.peg.648"/>
<dbReference type="Pfam" id="PF01730">
    <property type="entry name" value="UreF"/>
    <property type="match status" value="1"/>
</dbReference>
<dbReference type="Proteomes" id="UP000003250">
    <property type="component" value="Unassembled WGS sequence"/>
</dbReference>
<comment type="subcellular location">
    <subcellularLocation>
        <location evidence="3">Cytoplasm</location>
    </subcellularLocation>
</comment>
<dbReference type="EMBL" id="AHAM01000027">
    <property type="protein sequence ID" value="EHK58694.1"/>
    <property type="molecule type" value="Genomic_DNA"/>
</dbReference>
<dbReference type="GO" id="GO:0005737">
    <property type="term" value="C:cytoplasm"/>
    <property type="evidence" value="ECO:0007669"/>
    <property type="project" value="UniProtKB-SubCell"/>
</dbReference>
<comment type="subunit">
    <text evidence="3">UreD, UreF and UreG form a complex that acts as a GTP-hydrolysis-dependent molecular chaperone, activating the urease apoprotein by helping to assemble the nickel containing metallocenter of UreC. The UreE protein probably delivers the nickel.</text>
</comment>
<name>H0HKJ6_9HYPH</name>
<dbReference type="AlphaFoldDB" id="H0HKJ6"/>
<keyword evidence="5" id="KW-1185">Reference proteome</keyword>
<comment type="similarity">
    <text evidence="3">Belongs to the UreF family.</text>
</comment>
<sequence length="222" mass="23176">MPDDRPNPAQLRLMAWLSPAFPVGSFSYSHGLEWAVHDGLVDGRTELEDWLGALIDFGSGWNDAVLLAEAHRRAAAGLSVSGVVELAEALAGSAERHRESTLQGAAFVVAAQAWAPSAEGLGETPAYSVAVGTVAGACGVPLAATLAAHLHVFAANIIQAAIRLGVTGQQGAVETLAALEPMLLEIAARAQSSTLDDLGSATFMSDVMAMKHETQYSRLFRS</sequence>
<evidence type="ECO:0000256" key="3">
    <source>
        <dbReference type="HAMAP-Rule" id="MF_01385"/>
    </source>
</evidence>
<proteinExistence type="inferred from homology"/>
<keyword evidence="2 3" id="KW-0143">Chaperone</keyword>
<evidence type="ECO:0000256" key="2">
    <source>
        <dbReference type="ARBA" id="ARBA00023186"/>
    </source>
</evidence>